<dbReference type="RefSeq" id="WP_007020767.1">
    <property type="nucleotide sequence ID" value="NZ_CH724125.1"/>
</dbReference>
<dbReference type="CDD" id="cd01949">
    <property type="entry name" value="GGDEF"/>
    <property type="match status" value="1"/>
</dbReference>
<dbReference type="PROSITE" id="PS50887">
    <property type="entry name" value="GGDEF"/>
    <property type="match status" value="1"/>
</dbReference>
<dbReference type="InterPro" id="IPR029016">
    <property type="entry name" value="GAF-like_dom_sf"/>
</dbReference>
<dbReference type="GO" id="GO:0043709">
    <property type="term" value="P:cell adhesion involved in single-species biofilm formation"/>
    <property type="evidence" value="ECO:0007669"/>
    <property type="project" value="TreeGrafter"/>
</dbReference>
<dbReference type="InterPro" id="IPR000160">
    <property type="entry name" value="GGDEF_dom"/>
</dbReference>
<evidence type="ECO:0000256" key="3">
    <source>
        <dbReference type="ARBA" id="ARBA00034247"/>
    </source>
</evidence>
<comment type="cofactor">
    <cofactor evidence="1">
        <name>Mg(2+)</name>
        <dbReference type="ChEBI" id="CHEBI:18420"/>
    </cofactor>
</comment>
<dbReference type="GO" id="GO:0005886">
    <property type="term" value="C:plasma membrane"/>
    <property type="evidence" value="ECO:0007669"/>
    <property type="project" value="TreeGrafter"/>
</dbReference>
<dbReference type="NCBIfam" id="TIGR00254">
    <property type="entry name" value="GGDEF"/>
    <property type="match status" value="1"/>
</dbReference>
<accession>A0A7U8GSG0</accession>
<dbReference type="Proteomes" id="UP000002171">
    <property type="component" value="Unassembled WGS sequence"/>
</dbReference>
<evidence type="ECO:0000259" key="4">
    <source>
        <dbReference type="PROSITE" id="PS50887"/>
    </source>
</evidence>
<dbReference type="InterPro" id="IPR003018">
    <property type="entry name" value="GAF"/>
</dbReference>
<dbReference type="SUPFAM" id="SSF55781">
    <property type="entry name" value="GAF domain-like"/>
    <property type="match status" value="1"/>
</dbReference>
<dbReference type="PANTHER" id="PTHR45138">
    <property type="entry name" value="REGULATORY COMPONENTS OF SENSORY TRANSDUCTION SYSTEM"/>
    <property type="match status" value="1"/>
</dbReference>
<dbReference type="EMBL" id="AAOW01000003">
    <property type="protein sequence ID" value="EAR62457.1"/>
    <property type="molecule type" value="Genomic_DNA"/>
</dbReference>
<dbReference type="Pfam" id="PF00990">
    <property type="entry name" value="GGDEF"/>
    <property type="match status" value="1"/>
</dbReference>
<organism evidence="5 6">
    <name type="scientific">Neptuniibacter caesariensis</name>
    <dbReference type="NCBI Taxonomy" id="207954"/>
    <lineage>
        <taxon>Bacteria</taxon>
        <taxon>Pseudomonadati</taxon>
        <taxon>Pseudomonadota</taxon>
        <taxon>Gammaproteobacteria</taxon>
        <taxon>Oceanospirillales</taxon>
        <taxon>Oceanospirillaceae</taxon>
        <taxon>Neptuniibacter</taxon>
    </lineage>
</organism>
<evidence type="ECO:0000313" key="5">
    <source>
        <dbReference type="EMBL" id="EAR62457.1"/>
    </source>
</evidence>
<gene>
    <name evidence="5" type="ORF">MED92_15508</name>
</gene>
<dbReference type="AlphaFoldDB" id="A0A7U8GSG0"/>
<feature type="domain" description="GGDEF" evidence="4">
    <location>
        <begin position="212"/>
        <end position="348"/>
    </location>
</feature>
<dbReference type="InterPro" id="IPR029787">
    <property type="entry name" value="Nucleotide_cyclase"/>
</dbReference>
<evidence type="ECO:0000313" key="6">
    <source>
        <dbReference type="Proteomes" id="UP000002171"/>
    </source>
</evidence>
<dbReference type="InterPro" id="IPR050469">
    <property type="entry name" value="Diguanylate_Cyclase"/>
</dbReference>
<comment type="caution">
    <text evidence="5">The sequence shown here is derived from an EMBL/GenBank/DDBJ whole genome shotgun (WGS) entry which is preliminary data.</text>
</comment>
<comment type="catalytic activity">
    <reaction evidence="3">
        <text>2 GTP = 3',3'-c-di-GMP + 2 diphosphate</text>
        <dbReference type="Rhea" id="RHEA:24898"/>
        <dbReference type="ChEBI" id="CHEBI:33019"/>
        <dbReference type="ChEBI" id="CHEBI:37565"/>
        <dbReference type="ChEBI" id="CHEBI:58805"/>
        <dbReference type="EC" id="2.7.7.65"/>
    </reaction>
</comment>
<dbReference type="SMART" id="SM00267">
    <property type="entry name" value="GGDEF"/>
    <property type="match status" value="1"/>
</dbReference>
<evidence type="ECO:0000256" key="1">
    <source>
        <dbReference type="ARBA" id="ARBA00001946"/>
    </source>
</evidence>
<dbReference type="Gene3D" id="3.30.450.40">
    <property type="match status" value="1"/>
</dbReference>
<dbReference type="OrthoDB" id="9812358at2"/>
<dbReference type="FunFam" id="3.30.70.270:FF:000001">
    <property type="entry name" value="Diguanylate cyclase domain protein"/>
    <property type="match status" value="1"/>
</dbReference>
<dbReference type="SUPFAM" id="SSF55073">
    <property type="entry name" value="Nucleotide cyclase"/>
    <property type="match status" value="1"/>
</dbReference>
<dbReference type="Pfam" id="PF01590">
    <property type="entry name" value="GAF"/>
    <property type="match status" value="1"/>
</dbReference>
<evidence type="ECO:0000256" key="2">
    <source>
        <dbReference type="ARBA" id="ARBA00012528"/>
    </source>
</evidence>
<dbReference type="EC" id="2.7.7.65" evidence="2"/>
<dbReference type="GO" id="GO:0052621">
    <property type="term" value="F:diguanylate cyclase activity"/>
    <property type="evidence" value="ECO:0007669"/>
    <property type="project" value="UniProtKB-EC"/>
</dbReference>
<dbReference type="InterPro" id="IPR043128">
    <property type="entry name" value="Rev_trsase/Diguanyl_cyclase"/>
</dbReference>
<dbReference type="GO" id="GO:1902201">
    <property type="term" value="P:negative regulation of bacterial-type flagellum-dependent cell motility"/>
    <property type="evidence" value="ECO:0007669"/>
    <property type="project" value="TreeGrafter"/>
</dbReference>
<reference evidence="5 6" key="1">
    <citation type="submission" date="2006-02" db="EMBL/GenBank/DDBJ databases">
        <authorList>
            <person name="Pinhassi J."/>
            <person name="Pedros-Alio C."/>
            <person name="Ferriera S."/>
            <person name="Johnson J."/>
            <person name="Kravitz S."/>
            <person name="Halpern A."/>
            <person name="Remington K."/>
            <person name="Beeson K."/>
            <person name="Tran B."/>
            <person name="Rogers Y.-H."/>
            <person name="Friedman R."/>
            <person name="Venter J.C."/>
        </authorList>
    </citation>
    <scope>NUCLEOTIDE SEQUENCE [LARGE SCALE GENOMIC DNA]</scope>
    <source>
        <strain evidence="5 6">MED92</strain>
    </source>
</reference>
<protein>
    <recommendedName>
        <fullName evidence="2">diguanylate cyclase</fullName>
        <ecNumber evidence="2">2.7.7.65</ecNumber>
    </recommendedName>
</protein>
<sequence>MTEYSESEQVIRRLYQITNDYDEGFDNQLKSILKMGLERFHLDIGILSKIKDNVYVIKQCVCPDEVPLKPGNQFELGLTYCSVTCNSDTHLALEEVGKSDVLGKHPAYMEFGLESYIGIPIRFKGEIYGTLNFSSSAAYPRKFKDIDIDSLQLMASWIEVELIRRHQEKLLIELNRRLEEKASTDSLTKIPNRRSLYKHLRKEVNRVNRNHSRAALVMIDIDHFKKINDKYGHQTGDKALIAVARVLQNALRDYDFVGRYGGEEFMLWLPEVEPGQIDNICARLMKDIAEISLLKEPMTISSGICAFSCATPYIGSVDHMIDRLTAKADQQLYEAKSAGRNCYRLELIRAHEIE</sequence>
<proteinExistence type="predicted"/>
<keyword evidence="6" id="KW-1185">Reference proteome</keyword>
<name>A0A7U8GSG0_NEPCE</name>
<dbReference type="PANTHER" id="PTHR45138:SF9">
    <property type="entry name" value="DIGUANYLATE CYCLASE DGCM-RELATED"/>
    <property type="match status" value="1"/>
</dbReference>
<dbReference type="Gene3D" id="3.30.70.270">
    <property type="match status" value="1"/>
</dbReference>